<keyword evidence="3" id="KW-1185">Reference proteome</keyword>
<dbReference type="GeneID" id="62165499"/>
<comment type="caution">
    <text evidence="2">The sequence shown here is derived from an EMBL/GenBank/DDBJ whole genome shotgun (WGS) entry which is preliminary data.</text>
</comment>
<feature type="signal peptide" evidence="1">
    <location>
        <begin position="1"/>
        <end position="18"/>
    </location>
</feature>
<dbReference type="OrthoDB" id="5228648at2759"/>
<reference evidence="2" key="1">
    <citation type="submission" date="2020-03" db="EMBL/GenBank/DDBJ databases">
        <authorList>
            <person name="He L."/>
        </authorList>
    </citation>
    <scope>NUCLEOTIDE SEQUENCE</scope>
    <source>
        <strain evidence="2">CkLH20</strain>
    </source>
</reference>
<dbReference type="Proteomes" id="UP000781932">
    <property type="component" value="Unassembled WGS sequence"/>
</dbReference>
<dbReference type="RefSeq" id="XP_038742308.1">
    <property type="nucleotide sequence ID" value="XM_038892425.1"/>
</dbReference>
<dbReference type="AlphaFoldDB" id="A0A9P6HX46"/>
<name>A0A9P6HX46_9PEZI</name>
<evidence type="ECO:0000256" key="1">
    <source>
        <dbReference type="SAM" id="SignalP"/>
    </source>
</evidence>
<gene>
    <name evidence="2" type="ORF">CkaCkLH20_09710</name>
</gene>
<keyword evidence="1" id="KW-0732">Signal</keyword>
<dbReference type="EMBL" id="JAATWM020000035">
    <property type="protein sequence ID" value="KAF9872847.1"/>
    <property type="molecule type" value="Genomic_DNA"/>
</dbReference>
<feature type="chain" id="PRO_5040490865" evidence="1">
    <location>
        <begin position="19"/>
        <end position="106"/>
    </location>
</feature>
<reference evidence="2" key="2">
    <citation type="submission" date="2020-11" db="EMBL/GenBank/DDBJ databases">
        <title>Whole genome sequencing of Colletotrichum sp.</title>
        <authorList>
            <person name="Li H."/>
        </authorList>
    </citation>
    <scope>NUCLEOTIDE SEQUENCE</scope>
    <source>
        <strain evidence="2">CkLH20</strain>
    </source>
</reference>
<evidence type="ECO:0000313" key="2">
    <source>
        <dbReference type="EMBL" id="KAF9872847.1"/>
    </source>
</evidence>
<evidence type="ECO:0000313" key="3">
    <source>
        <dbReference type="Proteomes" id="UP000781932"/>
    </source>
</evidence>
<protein>
    <submittedName>
        <fullName evidence="2">Uncharacterized protein</fullName>
    </submittedName>
</protein>
<organism evidence="2 3">
    <name type="scientific">Colletotrichum karsti</name>
    <dbReference type="NCBI Taxonomy" id="1095194"/>
    <lineage>
        <taxon>Eukaryota</taxon>
        <taxon>Fungi</taxon>
        <taxon>Dikarya</taxon>
        <taxon>Ascomycota</taxon>
        <taxon>Pezizomycotina</taxon>
        <taxon>Sordariomycetes</taxon>
        <taxon>Hypocreomycetidae</taxon>
        <taxon>Glomerellales</taxon>
        <taxon>Glomerellaceae</taxon>
        <taxon>Colletotrichum</taxon>
        <taxon>Colletotrichum boninense species complex</taxon>
    </lineage>
</organism>
<sequence length="106" mass="10975">MKFNILAAVTALIAAAEACKCGGNIDATRACCRNVGGVPTSNDCPANTISERLSGFASCCRGFGVRSDCRCPVGCAKQELEAARKKEGLTPLNDSEILAALSNYDG</sequence>
<accession>A0A9P6HX46</accession>
<proteinExistence type="predicted"/>